<comment type="caution">
    <text evidence="2">The sequence shown here is derived from an EMBL/GenBank/DDBJ whole genome shotgun (WGS) entry which is preliminary data.</text>
</comment>
<feature type="region of interest" description="Disordered" evidence="1">
    <location>
        <begin position="125"/>
        <end position="166"/>
    </location>
</feature>
<organism evidence="2 3">
    <name type="scientific">Acorus calamus</name>
    <name type="common">Sweet flag</name>
    <dbReference type="NCBI Taxonomy" id="4465"/>
    <lineage>
        <taxon>Eukaryota</taxon>
        <taxon>Viridiplantae</taxon>
        <taxon>Streptophyta</taxon>
        <taxon>Embryophyta</taxon>
        <taxon>Tracheophyta</taxon>
        <taxon>Spermatophyta</taxon>
        <taxon>Magnoliopsida</taxon>
        <taxon>Liliopsida</taxon>
        <taxon>Acoraceae</taxon>
        <taxon>Acorus</taxon>
    </lineage>
</organism>
<feature type="region of interest" description="Disordered" evidence="1">
    <location>
        <begin position="80"/>
        <end position="112"/>
    </location>
</feature>
<proteinExistence type="predicted"/>
<feature type="compositionally biased region" description="Low complexity" evidence="1">
    <location>
        <begin position="146"/>
        <end position="166"/>
    </location>
</feature>
<reference evidence="2" key="2">
    <citation type="submission" date="2023-06" db="EMBL/GenBank/DDBJ databases">
        <authorList>
            <person name="Ma L."/>
            <person name="Liu K.-W."/>
            <person name="Li Z."/>
            <person name="Hsiao Y.-Y."/>
            <person name="Qi Y."/>
            <person name="Fu T."/>
            <person name="Tang G."/>
            <person name="Zhang D."/>
            <person name="Sun W.-H."/>
            <person name="Liu D.-K."/>
            <person name="Li Y."/>
            <person name="Chen G.-Z."/>
            <person name="Liu X.-D."/>
            <person name="Liao X.-Y."/>
            <person name="Jiang Y.-T."/>
            <person name="Yu X."/>
            <person name="Hao Y."/>
            <person name="Huang J."/>
            <person name="Zhao X.-W."/>
            <person name="Ke S."/>
            <person name="Chen Y.-Y."/>
            <person name="Wu W.-L."/>
            <person name="Hsu J.-L."/>
            <person name="Lin Y.-F."/>
            <person name="Huang M.-D."/>
            <person name="Li C.-Y."/>
            <person name="Huang L."/>
            <person name="Wang Z.-W."/>
            <person name="Zhao X."/>
            <person name="Zhong W.-Y."/>
            <person name="Peng D.-H."/>
            <person name="Ahmad S."/>
            <person name="Lan S."/>
            <person name="Zhang J.-S."/>
            <person name="Tsai W.-C."/>
            <person name="Van De Peer Y."/>
            <person name="Liu Z.-J."/>
        </authorList>
    </citation>
    <scope>NUCLEOTIDE SEQUENCE</scope>
    <source>
        <strain evidence="2">CP</strain>
        <tissue evidence="2">Leaves</tissue>
    </source>
</reference>
<accession>A0AAV9DI35</accession>
<gene>
    <name evidence="2" type="ORF">QJS10_CPB13g00666</name>
</gene>
<feature type="compositionally biased region" description="Low complexity" evidence="1">
    <location>
        <begin position="86"/>
        <end position="102"/>
    </location>
</feature>
<dbReference type="EMBL" id="JAUJYO010000013">
    <property type="protein sequence ID" value="KAK1300512.1"/>
    <property type="molecule type" value="Genomic_DNA"/>
</dbReference>
<protein>
    <submittedName>
        <fullName evidence="2">Uncharacterized protein</fullName>
    </submittedName>
</protein>
<feature type="compositionally biased region" description="Basic and acidic residues" evidence="1">
    <location>
        <begin position="125"/>
        <end position="139"/>
    </location>
</feature>
<reference evidence="2" key="1">
    <citation type="journal article" date="2023" name="Nat. Commun.">
        <title>Diploid and tetraploid genomes of Acorus and the evolution of monocots.</title>
        <authorList>
            <person name="Ma L."/>
            <person name="Liu K.W."/>
            <person name="Li Z."/>
            <person name="Hsiao Y.Y."/>
            <person name="Qi Y."/>
            <person name="Fu T."/>
            <person name="Tang G.D."/>
            <person name="Zhang D."/>
            <person name="Sun W.H."/>
            <person name="Liu D.K."/>
            <person name="Li Y."/>
            <person name="Chen G.Z."/>
            <person name="Liu X.D."/>
            <person name="Liao X.Y."/>
            <person name="Jiang Y.T."/>
            <person name="Yu X."/>
            <person name="Hao Y."/>
            <person name="Huang J."/>
            <person name="Zhao X.W."/>
            <person name="Ke S."/>
            <person name="Chen Y.Y."/>
            <person name="Wu W.L."/>
            <person name="Hsu J.L."/>
            <person name="Lin Y.F."/>
            <person name="Huang M.D."/>
            <person name="Li C.Y."/>
            <person name="Huang L."/>
            <person name="Wang Z.W."/>
            <person name="Zhao X."/>
            <person name="Zhong W.Y."/>
            <person name="Peng D.H."/>
            <person name="Ahmad S."/>
            <person name="Lan S."/>
            <person name="Zhang J.S."/>
            <person name="Tsai W.C."/>
            <person name="Van de Peer Y."/>
            <person name="Liu Z.J."/>
        </authorList>
    </citation>
    <scope>NUCLEOTIDE SEQUENCE</scope>
    <source>
        <strain evidence="2">CP</strain>
    </source>
</reference>
<keyword evidence="3" id="KW-1185">Reference proteome</keyword>
<dbReference type="Proteomes" id="UP001180020">
    <property type="component" value="Unassembled WGS sequence"/>
</dbReference>
<dbReference type="AlphaFoldDB" id="A0AAV9DI35"/>
<sequence length="329" mass="34347">MTLCQSCREEDVLDMVDHLILTLIKVTVRAKETWEPKIPIKVEVFMTSCSGGKPRSHSILTKVTRYEDHSASATMLGFHQSHQHHQQQQQLHHQHQHLMQSSADQVGGGGDNTYLRKRFREDLFKDESISTHQGERSGEDSGGGKQQHQQQQNQNQQSRAMQEAAAAAAMRSSNVVPATAMWAVAGGGGGGGGAFWMLPVTAGTAPSAVMGPTSESIWTFPTAGQAAAPYRGQIPGGGGGGGGGTLQAPLQFMSRVNVSSGMDFGSGGGGGGRVGTAVPIGSMLGMGTPQQHLGLGMSETNLGMLAALNAFNRGGGGGGGAGLMEEKIK</sequence>
<evidence type="ECO:0000313" key="2">
    <source>
        <dbReference type="EMBL" id="KAK1300512.1"/>
    </source>
</evidence>
<evidence type="ECO:0000313" key="3">
    <source>
        <dbReference type="Proteomes" id="UP001180020"/>
    </source>
</evidence>
<name>A0AAV9DI35_ACOCL</name>
<evidence type="ECO:0000256" key="1">
    <source>
        <dbReference type="SAM" id="MobiDB-lite"/>
    </source>
</evidence>